<comment type="subcellular location">
    <subcellularLocation>
        <location evidence="1">Membrane</location>
        <topology evidence="1">Multi-pass membrane protein</topology>
    </subcellularLocation>
</comment>
<feature type="transmembrane region" description="Helical" evidence="6">
    <location>
        <begin position="98"/>
        <end position="120"/>
    </location>
</feature>
<protein>
    <submittedName>
        <fullName evidence="7">Proton-dependent oligopeptide transporter family</fullName>
    </submittedName>
</protein>
<evidence type="ECO:0000313" key="8">
    <source>
        <dbReference type="Proteomes" id="UP000237000"/>
    </source>
</evidence>
<evidence type="ECO:0000256" key="1">
    <source>
        <dbReference type="ARBA" id="ARBA00004141"/>
    </source>
</evidence>
<feature type="transmembrane region" description="Helical" evidence="6">
    <location>
        <begin position="16"/>
        <end position="33"/>
    </location>
</feature>
<comment type="caution">
    <text evidence="7">The sequence shown here is derived from an EMBL/GenBank/DDBJ whole genome shotgun (WGS) entry which is preliminary data.</text>
</comment>
<evidence type="ECO:0000256" key="3">
    <source>
        <dbReference type="ARBA" id="ARBA00022692"/>
    </source>
</evidence>
<dbReference type="OrthoDB" id="8904098at2759"/>
<dbReference type="Gene3D" id="1.20.1250.20">
    <property type="entry name" value="MFS general substrate transporter like domains"/>
    <property type="match status" value="1"/>
</dbReference>
<dbReference type="Pfam" id="PF00854">
    <property type="entry name" value="PTR2"/>
    <property type="match status" value="1"/>
</dbReference>
<keyword evidence="3 6" id="KW-0812">Transmembrane</keyword>
<evidence type="ECO:0000313" key="7">
    <source>
        <dbReference type="EMBL" id="PON54110.1"/>
    </source>
</evidence>
<proteinExistence type="inferred from homology"/>
<keyword evidence="8" id="KW-1185">Reference proteome</keyword>
<dbReference type="SUPFAM" id="SSF103473">
    <property type="entry name" value="MFS general substrate transporter"/>
    <property type="match status" value="1"/>
</dbReference>
<evidence type="ECO:0000256" key="6">
    <source>
        <dbReference type="SAM" id="Phobius"/>
    </source>
</evidence>
<evidence type="ECO:0000256" key="4">
    <source>
        <dbReference type="ARBA" id="ARBA00022989"/>
    </source>
</evidence>
<keyword evidence="5 6" id="KW-0472">Membrane</keyword>
<evidence type="ECO:0000256" key="2">
    <source>
        <dbReference type="ARBA" id="ARBA00005982"/>
    </source>
</evidence>
<comment type="similarity">
    <text evidence="2">Belongs to the major facilitator superfamily. Proton-dependent oligopeptide transporter (POT/PTR) (TC 2.A.17) family.</text>
</comment>
<accession>A0A2P5BZ90</accession>
<organism evidence="7 8">
    <name type="scientific">Trema orientale</name>
    <name type="common">Charcoal tree</name>
    <name type="synonym">Celtis orientalis</name>
    <dbReference type="NCBI Taxonomy" id="63057"/>
    <lineage>
        <taxon>Eukaryota</taxon>
        <taxon>Viridiplantae</taxon>
        <taxon>Streptophyta</taxon>
        <taxon>Embryophyta</taxon>
        <taxon>Tracheophyta</taxon>
        <taxon>Spermatophyta</taxon>
        <taxon>Magnoliopsida</taxon>
        <taxon>eudicotyledons</taxon>
        <taxon>Gunneridae</taxon>
        <taxon>Pentapetalae</taxon>
        <taxon>rosids</taxon>
        <taxon>fabids</taxon>
        <taxon>Rosales</taxon>
        <taxon>Cannabaceae</taxon>
        <taxon>Trema</taxon>
    </lineage>
</organism>
<sequence length="157" mass="17987">MKFKGKERGFSELQRIGIYLFILVLCMSAAAVVEIGQRRVAKDLDLVDPKKKKAIPLSVVWQIPQYIFIGIAGIFTYIGQSEFFYEQFSDAIRSLCNALSFLTLSLGYYLGFFLLTIVTYFTAKDGKGIWIPDNLNEGHLDYFFWLLAVLNFLNMLL</sequence>
<dbReference type="InParanoid" id="A0A2P5BZ90"/>
<dbReference type="AlphaFoldDB" id="A0A2P5BZ90"/>
<keyword evidence="4 6" id="KW-1133">Transmembrane helix</keyword>
<dbReference type="GO" id="GO:0022857">
    <property type="term" value="F:transmembrane transporter activity"/>
    <property type="evidence" value="ECO:0007669"/>
    <property type="project" value="InterPro"/>
</dbReference>
<gene>
    <name evidence="7" type="ORF">TorRG33x02_303470</name>
</gene>
<dbReference type="InterPro" id="IPR000109">
    <property type="entry name" value="POT_fam"/>
</dbReference>
<reference evidence="8" key="1">
    <citation type="submission" date="2016-06" db="EMBL/GenBank/DDBJ databases">
        <title>Parallel loss of symbiosis genes in relatives of nitrogen-fixing non-legume Parasponia.</title>
        <authorList>
            <person name="Van Velzen R."/>
            <person name="Holmer R."/>
            <person name="Bu F."/>
            <person name="Rutten L."/>
            <person name="Van Zeijl A."/>
            <person name="Liu W."/>
            <person name="Santuari L."/>
            <person name="Cao Q."/>
            <person name="Sharma T."/>
            <person name="Shen D."/>
            <person name="Roswanjaya Y."/>
            <person name="Wardhani T."/>
            <person name="Kalhor M.S."/>
            <person name="Jansen J."/>
            <person name="Van den Hoogen J."/>
            <person name="Gungor B."/>
            <person name="Hartog M."/>
            <person name="Hontelez J."/>
            <person name="Verver J."/>
            <person name="Yang W.-C."/>
            <person name="Schijlen E."/>
            <person name="Repin R."/>
            <person name="Schilthuizen M."/>
            <person name="Schranz E."/>
            <person name="Heidstra R."/>
            <person name="Miyata K."/>
            <person name="Fedorova E."/>
            <person name="Kohlen W."/>
            <person name="Bisseling T."/>
            <person name="Smit S."/>
            <person name="Geurts R."/>
        </authorList>
    </citation>
    <scope>NUCLEOTIDE SEQUENCE [LARGE SCALE GENOMIC DNA]</scope>
    <source>
        <strain evidence="8">cv. RG33-2</strain>
    </source>
</reference>
<dbReference type="EMBL" id="JXTC01000436">
    <property type="protein sequence ID" value="PON54110.1"/>
    <property type="molecule type" value="Genomic_DNA"/>
</dbReference>
<dbReference type="Proteomes" id="UP000237000">
    <property type="component" value="Unassembled WGS sequence"/>
</dbReference>
<dbReference type="PANTHER" id="PTHR11654">
    <property type="entry name" value="OLIGOPEPTIDE TRANSPORTER-RELATED"/>
    <property type="match status" value="1"/>
</dbReference>
<dbReference type="GO" id="GO:0016020">
    <property type="term" value="C:membrane"/>
    <property type="evidence" value="ECO:0007669"/>
    <property type="project" value="UniProtKB-SubCell"/>
</dbReference>
<evidence type="ECO:0000256" key="5">
    <source>
        <dbReference type="ARBA" id="ARBA00023136"/>
    </source>
</evidence>
<feature type="transmembrane region" description="Helical" evidence="6">
    <location>
        <begin position="54"/>
        <end position="78"/>
    </location>
</feature>
<dbReference type="InterPro" id="IPR036259">
    <property type="entry name" value="MFS_trans_sf"/>
</dbReference>
<name>A0A2P5BZ90_TREOI</name>